<reference evidence="5 6" key="1">
    <citation type="submission" date="2019-10" db="EMBL/GenBank/DDBJ databases">
        <title>Actinomadura rubteroloni sp. nov. and Actinomadura macrotermitis sp. nov., isolated from the gut of fungus growing-termite Macrotermes natalensis.</title>
        <authorList>
            <person name="Benndorf R."/>
            <person name="Martin K."/>
            <person name="Kuefner M."/>
            <person name="De Beer W."/>
            <person name="Kaster A.-K."/>
            <person name="Vollmers J."/>
            <person name="Poulsen M."/>
            <person name="Beemelmanns C."/>
        </authorList>
    </citation>
    <scope>NUCLEOTIDE SEQUENCE [LARGE SCALE GENOMIC DNA]</scope>
    <source>
        <strain evidence="5 6">RB68</strain>
    </source>
</reference>
<dbReference type="GO" id="GO:0016787">
    <property type="term" value="F:hydrolase activity"/>
    <property type="evidence" value="ECO:0007669"/>
    <property type="project" value="UniProtKB-KW"/>
</dbReference>
<dbReference type="GO" id="GO:0003723">
    <property type="term" value="F:RNA binding"/>
    <property type="evidence" value="ECO:0007669"/>
    <property type="project" value="InterPro"/>
</dbReference>
<dbReference type="InterPro" id="IPR016191">
    <property type="entry name" value="Ribonuclease/ribotoxin"/>
</dbReference>
<dbReference type="Pfam" id="PF00545">
    <property type="entry name" value="Ribonuclease"/>
    <property type="match status" value="1"/>
</dbReference>
<dbReference type="OrthoDB" id="5326845at2"/>
<gene>
    <name evidence="5" type="ORF">ACRB68_34070</name>
</gene>
<dbReference type="AlphaFoldDB" id="A0A7K0BXF6"/>
<keyword evidence="2" id="KW-0378">Hydrolase</keyword>
<evidence type="ECO:0000256" key="3">
    <source>
        <dbReference type="SAM" id="MobiDB-lite"/>
    </source>
</evidence>
<dbReference type="InterPro" id="IPR000026">
    <property type="entry name" value="N1-like"/>
</dbReference>
<accession>A0A7K0BXF6</accession>
<evidence type="ECO:0000256" key="4">
    <source>
        <dbReference type="SAM" id="SignalP"/>
    </source>
</evidence>
<feature type="region of interest" description="Disordered" evidence="3">
    <location>
        <begin position="31"/>
        <end position="57"/>
    </location>
</feature>
<keyword evidence="1" id="KW-0540">Nuclease</keyword>
<dbReference type="Gene3D" id="3.10.450.30">
    <property type="entry name" value="Microbial ribonucleases"/>
    <property type="match status" value="1"/>
</dbReference>
<organism evidence="5 6">
    <name type="scientific">Actinomadura macrotermitis</name>
    <dbReference type="NCBI Taxonomy" id="2585200"/>
    <lineage>
        <taxon>Bacteria</taxon>
        <taxon>Bacillati</taxon>
        <taxon>Actinomycetota</taxon>
        <taxon>Actinomycetes</taxon>
        <taxon>Streptosporangiales</taxon>
        <taxon>Thermomonosporaceae</taxon>
        <taxon>Actinomadura</taxon>
    </lineage>
</organism>
<dbReference type="RefSeq" id="WP_153533405.1">
    <property type="nucleotide sequence ID" value="NZ_WEGH01000002.1"/>
</dbReference>
<protein>
    <submittedName>
        <fullName evidence="5">Uncharacterized protein</fullName>
    </submittedName>
</protein>
<evidence type="ECO:0000313" key="6">
    <source>
        <dbReference type="Proteomes" id="UP000487268"/>
    </source>
</evidence>
<dbReference type="Proteomes" id="UP000487268">
    <property type="component" value="Unassembled WGS sequence"/>
</dbReference>
<dbReference type="EMBL" id="WEGH01000002">
    <property type="protein sequence ID" value="MQY05334.1"/>
    <property type="molecule type" value="Genomic_DNA"/>
</dbReference>
<evidence type="ECO:0000256" key="2">
    <source>
        <dbReference type="ARBA" id="ARBA00022801"/>
    </source>
</evidence>
<dbReference type="SUPFAM" id="SSF53933">
    <property type="entry name" value="Microbial ribonucleases"/>
    <property type="match status" value="1"/>
</dbReference>
<keyword evidence="6" id="KW-1185">Reference proteome</keyword>
<name>A0A7K0BXF6_9ACTN</name>
<keyword evidence="4" id="KW-0732">Signal</keyword>
<sequence>MTATVATRALRLMTACVLALGLGACGDGTGTGTASGPRTSSAAPPAVRDGLPEVPASRLPAEARATLRLIEAGGPFPYRQDGTVFRNREGRLPARAGGYYLEYTVPTPGSRDRGARRIIAGKSGERYYTGDHYRSFARVVR</sequence>
<feature type="chain" id="PRO_5038576504" evidence="4">
    <location>
        <begin position="20"/>
        <end position="141"/>
    </location>
</feature>
<feature type="signal peptide" evidence="4">
    <location>
        <begin position="1"/>
        <end position="19"/>
    </location>
</feature>
<proteinExistence type="predicted"/>
<evidence type="ECO:0000256" key="1">
    <source>
        <dbReference type="ARBA" id="ARBA00022722"/>
    </source>
</evidence>
<dbReference type="GO" id="GO:0004521">
    <property type="term" value="F:RNA endonuclease activity"/>
    <property type="evidence" value="ECO:0007669"/>
    <property type="project" value="InterPro"/>
</dbReference>
<comment type="caution">
    <text evidence="5">The sequence shown here is derived from an EMBL/GenBank/DDBJ whole genome shotgun (WGS) entry which is preliminary data.</text>
</comment>
<evidence type="ECO:0000313" key="5">
    <source>
        <dbReference type="EMBL" id="MQY05334.1"/>
    </source>
</evidence>